<sequence>MKRLGIFLLLASTLAFGQNQNKKTGWDAAKLKGKVKTYIIEDYRIDENGKPFRGNTELLTEFDPKGRTTKMQVKNNGMIMSYHDTYNDQGYLIESISKDEDNKKLSSNLYEYDQKGNRTRHDLLTAEGNLFMSTFSKYNDKNQLIEKSSCVGGVCDEKSVFTYDDKGYLIQEEKYKKDELSAKTLYKNDAKGNPLERLTYDAEGKLLKKITSTYDKEGNETENIVYKGDGTIAQKKNYVYQYDKKRNWIKKTESENGELSLIIQQKFEYYK</sequence>
<dbReference type="GeneID" id="84809210"/>
<dbReference type="AlphaFoldDB" id="A0A250FRN3"/>
<proteinExistence type="predicted"/>
<feature type="signal peptide" evidence="1">
    <location>
        <begin position="1"/>
        <end position="17"/>
    </location>
</feature>
<dbReference type="RefSeq" id="WP_095910948.1">
    <property type="nucleotide sequence ID" value="NZ_CP022386.1"/>
</dbReference>
<gene>
    <name evidence="2" type="ORF">CGC50_11710</name>
</gene>
<protein>
    <recommendedName>
        <fullName evidence="4">Type IV secretion protein Rhs</fullName>
    </recommendedName>
</protein>
<evidence type="ECO:0000313" key="2">
    <source>
        <dbReference type="EMBL" id="ATA87743.1"/>
    </source>
</evidence>
<dbReference type="Proteomes" id="UP000217250">
    <property type="component" value="Chromosome"/>
</dbReference>
<dbReference type="KEGG" id="cgh:CGC50_11710"/>
<evidence type="ECO:0008006" key="4">
    <source>
        <dbReference type="Google" id="ProtNLM"/>
    </source>
</evidence>
<keyword evidence="1" id="KW-0732">Signal</keyword>
<evidence type="ECO:0000256" key="1">
    <source>
        <dbReference type="SAM" id="SignalP"/>
    </source>
</evidence>
<evidence type="ECO:0000313" key="3">
    <source>
        <dbReference type="Proteomes" id="UP000217250"/>
    </source>
</evidence>
<dbReference type="EMBL" id="CP022386">
    <property type="protein sequence ID" value="ATA87743.1"/>
    <property type="molecule type" value="Genomic_DNA"/>
</dbReference>
<organism evidence="2 3">
    <name type="scientific">Capnocytophaga gingivalis</name>
    <dbReference type="NCBI Taxonomy" id="1017"/>
    <lineage>
        <taxon>Bacteria</taxon>
        <taxon>Pseudomonadati</taxon>
        <taxon>Bacteroidota</taxon>
        <taxon>Flavobacteriia</taxon>
        <taxon>Flavobacteriales</taxon>
        <taxon>Flavobacteriaceae</taxon>
        <taxon>Capnocytophaga</taxon>
    </lineage>
</organism>
<dbReference type="Gene3D" id="2.180.10.10">
    <property type="entry name" value="RHS repeat-associated core"/>
    <property type="match status" value="1"/>
</dbReference>
<accession>A0A250FRN3</accession>
<reference evidence="3" key="1">
    <citation type="submission" date="2017-06" db="EMBL/GenBank/DDBJ databases">
        <title>Capnocytophaga spp. assemblies.</title>
        <authorList>
            <person name="Gulvik C.A."/>
        </authorList>
    </citation>
    <scope>NUCLEOTIDE SEQUENCE [LARGE SCALE GENOMIC DNA]</scope>
    <source>
        <strain evidence="3">H1496</strain>
    </source>
</reference>
<dbReference type="OrthoDB" id="1046747at2"/>
<name>A0A250FRN3_9FLAO</name>
<feature type="chain" id="PRO_5013236257" description="Type IV secretion protein Rhs" evidence="1">
    <location>
        <begin position="18"/>
        <end position="271"/>
    </location>
</feature>